<proteinExistence type="predicted"/>
<sequence length="82" mass="8917">MELSSFDWLAASRAIHTAWRPLSLIGTVATEKAFRALIAQMYANTAATTGTPVPQDGLDRMVAEMDRRLDALVEALRADLGV</sequence>
<protein>
    <submittedName>
        <fullName evidence="1">Uncharacterized protein</fullName>
    </submittedName>
</protein>
<organism evidence="1 2">
    <name type="scientific">Actinomadura napierensis</name>
    <dbReference type="NCBI Taxonomy" id="267854"/>
    <lineage>
        <taxon>Bacteria</taxon>
        <taxon>Bacillati</taxon>
        <taxon>Actinomycetota</taxon>
        <taxon>Actinomycetes</taxon>
        <taxon>Streptosporangiales</taxon>
        <taxon>Thermomonosporaceae</taxon>
        <taxon>Actinomadura</taxon>
    </lineage>
</organism>
<keyword evidence="2" id="KW-1185">Reference proteome</keyword>
<dbReference type="Proteomes" id="UP001501020">
    <property type="component" value="Unassembled WGS sequence"/>
</dbReference>
<name>A0ABP5KMA9_9ACTN</name>
<evidence type="ECO:0000313" key="2">
    <source>
        <dbReference type="Proteomes" id="UP001501020"/>
    </source>
</evidence>
<gene>
    <name evidence="1" type="ORF">GCM10009727_28490</name>
</gene>
<accession>A0ABP5KMA9</accession>
<dbReference type="EMBL" id="BAAAMR010000020">
    <property type="protein sequence ID" value="GAA2134596.1"/>
    <property type="molecule type" value="Genomic_DNA"/>
</dbReference>
<comment type="caution">
    <text evidence="1">The sequence shown here is derived from an EMBL/GenBank/DDBJ whole genome shotgun (WGS) entry which is preliminary data.</text>
</comment>
<reference evidence="2" key="1">
    <citation type="journal article" date="2019" name="Int. J. Syst. Evol. Microbiol.">
        <title>The Global Catalogue of Microorganisms (GCM) 10K type strain sequencing project: providing services to taxonomists for standard genome sequencing and annotation.</title>
        <authorList>
            <consortium name="The Broad Institute Genomics Platform"/>
            <consortium name="The Broad Institute Genome Sequencing Center for Infectious Disease"/>
            <person name="Wu L."/>
            <person name="Ma J."/>
        </authorList>
    </citation>
    <scope>NUCLEOTIDE SEQUENCE [LARGE SCALE GENOMIC DNA]</scope>
    <source>
        <strain evidence="2">JCM 13850</strain>
    </source>
</reference>
<evidence type="ECO:0000313" key="1">
    <source>
        <dbReference type="EMBL" id="GAA2134596.1"/>
    </source>
</evidence>